<evidence type="ECO:0000313" key="4">
    <source>
        <dbReference type="Proteomes" id="UP000192596"/>
    </source>
</evidence>
<reference evidence="4" key="1">
    <citation type="submission" date="2017-03" db="EMBL/GenBank/DDBJ databases">
        <title>Genomes of endolithic fungi from Antarctica.</title>
        <authorList>
            <person name="Coleine C."/>
            <person name="Masonjones S."/>
            <person name="Stajich J.E."/>
        </authorList>
    </citation>
    <scope>NUCLEOTIDE SEQUENCE [LARGE SCALE GENOMIC DNA]</scope>
    <source>
        <strain evidence="4">CCFEE 5527</strain>
    </source>
</reference>
<evidence type="ECO:0000313" key="3">
    <source>
        <dbReference type="EMBL" id="OQO01321.1"/>
    </source>
</evidence>
<feature type="compositionally biased region" description="Basic and acidic residues" evidence="2">
    <location>
        <begin position="248"/>
        <end position="258"/>
    </location>
</feature>
<proteinExistence type="predicted"/>
<dbReference type="EMBL" id="NAJO01000031">
    <property type="protein sequence ID" value="OQO01321.1"/>
    <property type="molecule type" value="Genomic_DNA"/>
</dbReference>
<feature type="compositionally biased region" description="Basic and acidic residues" evidence="2">
    <location>
        <begin position="336"/>
        <end position="361"/>
    </location>
</feature>
<evidence type="ECO:0000256" key="2">
    <source>
        <dbReference type="SAM" id="MobiDB-lite"/>
    </source>
</evidence>
<keyword evidence="4" id="KW-1185">Reference proteome</keyword>
<feature type="region of interest" description="Disordered" evidence="2">
    <location>
        <begin position="33"/>
        <end position="95"/>
    </location>
</feature>
<feature type="region of interest" description="Disordered" evidence="2">
    <location>
        <begin position="137"/>
        <end position="162"/>
    </location>
</feature>
<feature type="region of interest" description="Disordered" evidence="2">
    <location>
        <begin position="232"/>
        <end position="302"/>
    </location>
</feature>
<feature type="compositionally biased region" description="Basic and acidic residues" evidence="2">
    <location>
        <begin position="73"/>
        <end position="95"/>
    </location>
</feature>
<dbReference type="OrthoDB" id="333551at2759"/>
<name>A0A1V8SQQ8_9PEZI</name>
<gene>
    <name evidence="3" type="ORF">B0A48_12876</name>
</gene>
<dbReference type="InParanoid" id="A0A1V8SQQ8"/>
<dbReference type="PANTHER" id="PTHR15885">
    <property type="entry name" value="COILED-COIL DOMAIN-CONTAINING PROTEIN 174"/>
    <property type="match status" value="1"/>
</dbReference>
<sequence length="375" mass="42328">MPTTDFASLYGIHRQKRLRGDREISSNTSLSFASQLGSLINTSPSTTTSRPKSRISKSNIFRSHNPNTAKRAKRDEVDSPAFEQKHTTDGETLERGVWERSKRKMEAKARLYAAMKRGDVEDEEGKYGVDFDRKWAEGGGGVDAVEQEEEEDDDDDDDDEENKVIEYVDEFGRTRQGTRSQAAQVARQVKGLEDMKGDRFTARPLVPANILYGDAIQHQAFNPDAKIEEQMAELAKKRDRSLTPPPELHFDADAEVRTKGTGFFQFSGDAAERRKQMEDLEKTREETERVRAKRKVEDGERRKVEADEFLDQLAAKMDGRGLQNSSDSDPAQPEEIAPKIEAEGRISPVEPRKKGLDAMDAMERIESALTREAVD</sequence>
<feature type="compositionally biased region" description="Acidic residues" evidence="2">
    <location>
        <begin position="145"/>
        <end position="161"/>
    </location>
</feature>
<dbReference type="AlphaFoldDB" id="A0A1V8SQQ8"/>
<dbReference type="GO" id="GO:0005634">
    <property type="term" value="C:nucleus"/>
    <property type="evidence" value="ECO:0007669"/>
    <property type="project" value="TreeGrafter"/>
</dbReference>
<evidence type="ECO:0000256" key="1">
    <source>
        <dbReference type="ARBA" id="ARBA00023054"/>
    </source>
</evidence>
<dbReference type="InterPro" id="IPR025066">
    <property type="entry name" value="CCDC174-like"/>
</dbReference>
<dbReference type="Pfam" id="PF13300">
    <property type="entry name" value="DUF4078"/>
    <property type="match status" value="1"/>
</dbReference>
<feature type="region of interest" description="Disordered" evidence="2">
    <location>
        <begin position="315"/>
        <end position="361"/>
    </location>
</feature>
<dbReference type="Proteomes" id="UP000192596">
    <property type="component" value="Unassembled WGS sequence"/>
</dbReference>
<feature type="compositionally biased region" description="Polar residues" evidence="2">
    <location>
        <begin position="59"/>
        <end position="68"/>
    </location>
</feature>
<feature type="compositionally biased region" description="Basic and acidic residues" evidence="2">
    <location>
        <begin position="270"/>
        <end position="302"/>
    </location>
</feature>
<keyword evidence="1" id="KW-0175">Coiled coil</keyword>
<protein>
    <submittedName>
        <fullName evidence="3">Uncharacterized protein</fullName>
    </submittedName>
</protein>
<dbReference type="STRING" id="1507870.A0A1V8SQQ8"/>
<dbReference type="PANTHER" id="PTHR15885:SF1">
    <property type="entry name" value="COILED-COIL DOMAIN-CONTAINING PROTEIN 174"/>
    <property type="match status" value="1"/>
</dbReference>
<organism evidence="3 4">
    <name type="scientific">Cryoendolithus antarcticus</name>
    <dbReference type="NCBI Taxonomy" id="1507870"/>
    <lineage>
        <taxon>Eukaryota</taxon>
        <taxon>Fungi</taxon>
        <taxon>Dikarya</taxon>
        <taxon>Ascomycota</taxon>
        <taxon>Pezizomycotina</taxon>
        <taxon>Dothideomycetes</taxon>
        <taxon>Dothideomycetidae</taxon>
        <taxon>Cladosporiales</taxon>
        <taxon>Cladosporiaceae</taxon>
        <taxon>Cryoendolithus</taxon>
    </lineage>
</organism>
<comment type="caution">
    <text evidence="3">The sequence shown here is derived from an EMBL/GenBank/DDBJ whole genome shotgun (WGS) entry which is preliminary data.</text>
</comment>
<accession>A0A1V8SQQ8</accession>